<keyword evidence="1" id="KW-0808">Transferase</keyword>
<dbReference type="Gene3D" id="3.40.50.2000">
    <property type="entry name" value="Glycogen Phosphorylase B"/>
    <property type="match status" value="2"/>
</dbReference>
<protein>
    <recommendedName>
        <fullName evidence="6">Glycosyl transferase family 1 domain-containing protein</fullName>
    </recommendedName>
</protein>
<comment type="caution">
    <text evidence="4">The sequence shown here is derived from an EMBL/GenBank/DDBJ whole genome shotgun (WGS) entry which is preliminary data.</text>
</comment>
<reference evidence="4 5" key="1">
    <citation type="submission" date="2008-11" db="EMBL/GenBank/DDBJ databases">
        <title>Draft genome sequence of Bacteroides pectinophilus (ATCC 43243).</title>
        <authorList>
            <person name="Sudarsanam P."/>
            <person name="Ley R."/>
            <person name="Guruge J."/>
            <person name="Turnbaugh P.J."/>
            <person name="Mahowald M."/>
            <person name="Liep D."/>
            <person name="Gordon J."/>
        </authorList>
    </citation>
    <scope>NUCLEOTIDE SEQUENCE [LARGE SCALE GENOMIC DNA]</scope>
    <source>
        <strain evidence="4 5">ATCC 43243</strain>
    </source>
</reference>
<dbReference type="GO" id="GO:0009103">
    <property type="term" value="P:lipopolysaccharide biosynthetic process"/>
    <property type="evidence" value="ECO:0007669"/>
    <property type="project" value="TreeGrafter"/>
</dbReference>
<dbReference type="PANTHER" id="PTHR46401:SF2">
    <property type="entry name" value="GLYCOSYLTRANSFERASE WBBK-RELATED"/>
    <property type="match status" value="1"/>
</dbReference>
<reference evidence="4 5" key="2">
    <citation type="submission" date="2008-11" db="EMBL/GenBank/DDBJ databases">
        <authorList>
            <person name="Fulton L."/>
            <person name="Clifton S."/>
            <person name="Fulton B."/>
            <person name="Xu J."/>
            <person name="Minx P."/>
            <person name="Pepin K.H."/>
            <person name="Johnson M."/>
            <person name="Bhonagiri V."/>
            <person name="Nash W.E."/>
            <person name="Mardis E.R."/>
            <person name="Wilson R.K."/>
        </authorList>
    </citation>
    <scope>NUCLEOTIDE SEQUENCE [LARGE SCALE GENOMIC DNA]</scope>
    <source>
        <strain evidence="4 5">ATCC 43243</strain>
    </source>
</reference>
<dbReference type="AlphaFoldDB" id="B7AUJ6"/>
<gene>
    <name evidence="4" type="ORF">BACPEC_02394</name>
</gene>
<evidence type="ECO:0000256" key="1">
    <source>
        <dbReference type="ARBA" id="ARBA00022679"/>
    </source>
</evidence>
<dbReference type="Pfam" id="PF00534">
    <property type="entry name" value="Glycos_transf_1"/>
    <property type="match status" value="1"/>
</dbReference>
<dbReference type="SUPFAM" id="SSF53756">
    <property type="entry name" value="UDP-Glycosyltransferase/glycogen phosphorylase"/>
    <property type="match status" value="1"/>
</dbReference>
<dbReference type="GO" id="GO:0016757">
    <property type="term" value="F:glycosyltransferase activity"/>
    <property type="evidence" value="ECO:0007669"/>
    <property type="project" value="InterPro"/>
</dbReference>
<dbReference type="HOGENOM" id="CLU_009583_11_0_9"/>
<proteinExistence type="predicted"/>
<dbReference type="InterPro" id="IPR028098">
    <property type="entry name" value="Glyco_trans_4-like_N"/>
</dbReference>
<evidence type="ECO:0000259" key="3">
    <source>
        <dbReference type="Pfam" id="PF13439"/>
    </source>
</evidence>
<sequence length="390" mass="43451">MTDLIEAMAQQGWKVDVYTSTPTRGVDRDTIRYYRRHRVETMFSDNVHIHRMPLFQEKTKVIQRTLRFLLFSLECLWIGLTKDADVVFCGSGPPTQGVILGLIHKLTHKKVVYNLQDAFPESLVTTGITSEGSAVYNVGLKMERFTYNNVDRIITISESMFGNMISKVDNPDKVSMVYNWLDDTVHHVERQDNDLFERFDLSRDRFIVTYAGNVGKAQGIETLIEAADILKSDRDIEFCIFGAGASLEDIKAYAAGKGLDNVRFLPLLGKDDISKVYSLGDVSLVMCRKGVGTSGMPSKTWSIIAAQTALIVSFDAGSELYNMVSSGNCGIAVDAERPAELADAILKMKSDKAVKESCIANAYRVMLDKASRKSSVGKYIDQIKSCIKDN</sequence>
<accession>B7AUJ6</accession>
<feature type="domain" description="Glycosyl transferase family 1" evidence="2">
    <location>
        <begin position="197"/>
        <end position="364"/>
    </location>
</feature>
<dbReference type="EMBL" id="ABVQ01000037">
    <property type="protein sequence ID" value="EEC55887.1"/>
    <property type="molecule type" value="Genomic_DNA"/>
</dbReference>
<dbReference type="Pfam" id="PF13439">
    <property type="entry name" value="Glyco_transf_4"/>
    <property type="match status" value="1"/>
</dbReference>
<dbReference type="eggNOG" id="COG0438">
    <property type="taxonomic scope" value="Bacteria"/>
</dbReference>
<evidence type="ECO:0000313" key="5">
    <source>
        <dbReference type="Proteomes" id="UP000003136"/>
    </source>
</evidence>
<organism evidence="4 5">
    <name type="scientific">[Bacteroides] pectinophilus ATCC 43243</name>
    <dbReference type="NCBI Taxonomy" id="483218"/>
    <lineage>
        <taxon>Bacteria</taxon>
        <taxon>Bacillati</taxon>
        <taxon>Bacillota</taxon>
        <taxon>Clostridia</taxon>
        <taxon>Eubacteriales</taxon>
    </lineage>
</organism>
<feature type="domain" description="Glycosyltransferase subfamily 4-like N-terminal" evidence="3">
    <location>
        <begin position="2"/>
        <end position="183"/>
    </location>
</feature>
<name>B7AUJ6_9FIRM</name>
<dbReference type="PANTHER" id="PTHR46401">
    <property type="entry name" value="GLYCOSYLTRANSFERASE WBBK-RELATED"/>
    <property type="match status" value="1"/>
</dbReference>
<evidence type="ECO:0000259" key="2">
    <source>
        <dbReference type="Pfam" id="PF00534"/>
    </source>
</evidence>
<dbReference type="Proteomes" id="UP000003136">
    <property type="component" value="Unassembled WGS sequence"/>
</dbReference>
<keyword evidence="5" id="KW-1185">Reference proteome</keyword>
<evidence type="ECO:0000313" key="4">
    <source>
        <dbReference type="EMBL" id="EEC55887.1"/>
    </source>
</evidence>
<dbReference type="InterPro" id="IPR001296">
    <property type="entry name" value="Glyco_trans_1"/>
</dbReference>
<dbReference type="CDD" id="cd03794">
    <property type="entry name" value="GT4_WbuB-like"/>
    <property type="match status" value="1"/>
</dbReference>
<evidence type="ECO:0008006" key="6">
    <source>
        <dbReference type="Google" id="ProtNLM"/>
    </source>
</evidence>
<dbReference type="STRING" id="483218.BACPEC_02394"/>